<keyword evidence="1" id="KW-0472">Membrane</keyword>
<reference evidence="2 3" key="1">
    <citation type="submission" date="2020-08" db="EMBL/GenBank/DDBJ databases">
        <title>Sequencing the genomes of 1000 actinobacteria strains.</title>
        <authorList>
            <person name="Klenk H.-P."/>
        </authorList>
    </citation>
    <scope>NUCLEOTIDE SEQUENCE [LARGE SCALE GENOMIC DNA]</scope>
    <source>
        <strain evidence="2 3">DSM 23889</strain>
    </source>
</reference>
<evidence type="ECO:0000313" key="2">
    <source>
        <dbReference type="EMBL" id="MBB5618230.1"/>
    </source>
</evidence>
<sequence length="198" mass="19463">MISPRLRAVIAGVPIVLIAVLGIDTAAQAADALRITAPAAGTTVSGPLAVEGAVTVDRAVEVQVGLAPQLLGECGAVVVSRSVEGAGAFTVSIPTTEVPDGVYCLVAVADAGHLSAVLADITVNNTVTPGEEVDELQLSTQALGGTHDADPLASTAPPAMLSLGGNAPLLGAVVLALTLALAVVALGAGLWGRRRTAA</sequence>
<comment type="caution">
    <text evidence="2">The sequence shown here is derived from an EMBL/GenBank/DDBJ whole genome shotgun (WGS) entry which is preliminary data.</text>
</comment>
<protein>
    <submittedName>
        <fullName evidence="2">Uncharacterized protein</fullName>
    </submittedName>
</protein>
<dbReference type="OrthoDB" id="5123683at2"/>
<evidence type="ECO:0000256" key="1">
    <source>
        <dbReference type="SAM" id="Phobius"/>
    </source>
</evidence>
<keyword evidence="1" id="KW-0812">Transmembrane</keyword>
<dbReference type="AlphaFoldDB" id="A0A840X769"/>
<keyword evidence="3" id="KW-1185">Reference proteome</keyword>
<dbReference type="RefSeq" id="WP_153982032.1">
    <property type="nucleotide sequence ID" value="NZ_BAAANZ010000004.1"/>
</dbReference>
<accession>A0A840X769</accession>
<proteinExistence type="predicted"/>
<evidence type="ECO:0000313" key="3">
    <source>
        <dbReference type="Proteomes" id="UP000552883"/>
    </source>
</evidence>
<organism evidence="2 3">
    <name type="scientific">Microcella frigidaquae</name>
    <dbReference type="NCBI Taxonomy" id="424758"/>
    <lineage>
        <taxon>Bacteria</taxon>
        <taxon>Bacillati</taxon>
        <taxon>Actinomycetota</taxon>
        <taxon>Actinomycetes</taxon>
        <taxon>Micrococcales</taxon>
        <taxon>Microbacteriaceae</taxon>
        <taxon>Microcella</taxon>
    </lineage>
</organism>
<name>A0A840X769_9MICO</name>
<keyword evidence="1" id="KW-1133">Transmembrane helix</keyword>
<feature type="transmembrane region" description="Helical" evidence="1">
    <location>
        <begin position="169"/>
        <end position="192"/>
    </location>
</feature>
<dbReference type="Proteomes" id="UP000552883">
    <property type="component" value="Unassembled WGS sequence"/>
</dbReference>
<gene>
    <name evidence="2" type="ORF">BJ959_001726</name>
</gene>
<dbReference type="EMBL" id="JACHBS010000001">
    <property type="protein sequence ID" value="MBB5618230.1"/>
    <property type="molecule type" value="Genomic_DNA"/>
</dbReference>